<sequence>MPYYKNNDARRTSSDVFLKRLANNLAEIDSWLPAANVHWFNTAQKHKPTQRAVYLFVLKRLVYRIDGVEFDPADPSHLDELSDPEVSKLLRKVLESKIVAERTTMDLILLSHSGLGMLSLDCEGSDRAVNAPGQRINIDCIGFQRLKNKYDSARLNNIIRSFRTIDFVEAAGALKSLMEGTINYKPKKFVPQSVKDAILAKARFKWDQQHFDKRKAYILNKNPAAKVSQMKDIRKWHRNEPKLLFEHLGFINPVTGHIIDPDDFVFDRITDDSEYVFDRVLPISIPLNDAKSSGTSTNAFSTMEDLSTLKKKRGWDSLDDRLAVVQLLHEFITALVNANSGFAVEE</sequence>
<dbReference type="EMBL" id="JADGJH010000198">
    <property type="protein sequence ID" value="KAJ3134105.1"/>
    <property type="molecule type" value="Genomic_DNA"/>
</dbReference>
<organism evidence="1 2">
    <name type="scientific">Physocladia obscura</name>
    <dbReference type="NCBI Taxonomy" id="109957"/>
    <lineage>
        <taxon>Eukaryota</taxon>
        <taxon>Fungi</taxon>
        <taxon>Fungi incertae sedis</taxon>
        <taxon>Chytridiomycota</taxon>
        <taxon>Chytridiomycota incertae sedis</taxon>
        <taxon>Chytridiomycetes</taxon>
        <taxon>Chytridiales</taxon>
        <taxon>Chytriomycetaceae</taxon>
        <taxon>Physocladia</taxon>
    </lineage>
</organism>
<accession>A0AAD5T6P1</accession>
<comment type="caution">
    <text evidence="1">The sequence shown here is derived from an EMBL/GenBank/DDBJ whole genome shotgun (WGS) entry which is preliminary data.</text>
</comment>
<dbReference type="AlphaFoldDB" id="A0AAD5T6P1"/>
<gene>
    <name evidence="1" type="ORF">HK100_003805</name>
</gene>
<evidence type="ECO:0000313" key="2">
    <source>
        <dbReference type="Proteomes" id="UP001211907"/>
    </source>
</evidence>
<dbReference type="Proteomes" id="UP001211907">
    <property type="component" value="Unassembled WGS sequence"/>
</dbReference>
<name>A0AAD5T6P1_9FUNG</name>
<reference evidence="1" key="1">
    <citation type="submission" date="2020-05" db="EMBL/GenBank/DDBJ databases">
        <title>Phylogenomic resolution of chytrid fungi.</title>
        <authorList>
            <person name="Stajich J.E."/>
            <person name="Amses K."/>
            <person name="Simmons R."/>
            <person name="Seto K."/>
            <person name="Myers J."/>
            <person name="Bonds A."/>
            <person name="Quandt C.A."/>
            <person name="Barry K."/>
            <person name="Liu P."/>
            <person name="Grigoriev I."/>
            <person name="Longcore J.E."/>
            <person name="James T.Y."/>
        </authorList>
    </citation>
    <scope>NUCLEOTIDE SEQUENCE</scope>
    <source>
        <strain evidence="1">JEL0513</strain>
    </source>
</reference>
<proteinExistence type="predicted"/>
<keyword evidence="2" id="KW-1185">Reference proteome</keyword>
<protein>
    <submittedName>
        <fullName evidence="1">Uncharacterized protein</fullName>
    </submittedName>
</protein>
<evidence type="ECO:0000313" key="1">
    <source>
        <dbReference type="EMBL" id="KAJ3134105.1"/>
    </source>
</evidence>